<dbReference type="EMBL" id="CATQJA010002643">
    <property type="protein sequence ID" value="CAJ0576203.1"/>
    <property type="molecule type" value="Genomic_DNA"/>
</dbReference>
<proteinExistence type="predicted"/>
<feature type="non-terminal residue" evidence="2">
    <location>
        <position position="1"/>
    </location>
</feature>
<keyword evidence="3" id="KW-1185">Reference proteome</keyword>
<sequence>MLVFVATGKNTDDDVLRVPLNRHNDTFLIITNAHPDPNELAELWLDRDSSTEFAPQLLVSSFYSILIPAGCQPTIFLGDFDLPHVMPHKICNGAAFAEGPGYFNDHIVANQSLYYYNSWGCGGKPVDARIELIGMKAGQIEITVFSLSPKASDDELIIYTMENFTTSSFTRTAVRGIEQLLPMLFDEKSDQVVVQCATCGCASEVGGTFVRIASQMICSQCYSNIMCNLSVPKECNGAYTCKRYREERAAAEFPASVNCIDGTCTACIFTRAQDLGIVKQLTEPDEADNADHIHGDECPVHHCGLGTPPCRMSNTCRRYRKDRAAADDPASVTAFDKSCGACFFLRAGDVMGDQLLDEEEGDEEEPQDKPDTDTSV</sequence>
<reference evidence="2" key="1">
    <citation type="submission" date="2023-06" db="EMBL/GenBank/DDBJ databases">
        <authorList>
            <person name="Delattre M."/>
        </authorList>
    </citation>
    <scope>NUCLEOTIDE SEQUENCE</scope>
    <source>
        <strain evidence="2">AF72</strain>
    </source>
</reference>
<dbReference type="Proteomes" id="UP001177023">
    <property type="component" value="Unassembled WGS sequence"/>
</dbReference>
<protein>
    <submittedName>
        <fullName evidence="2">Uncharacterized protein</fullName>
    </submittedName>
</protein>
<gene>
    <name evidence="2" type="ORF">MSPICULIGERA_LOCUS14501</name>
</gene>
<accession>A0AA36CXH2</accession>
<comment type="caution">
    <text evidence="2">The sequence shown here is derived from an EMBL/GenBank/DDBJ whole genome shotgun (WGS) entry which is preliminary data.</text>
</comment>
<evidence type="ECO:0000256" key="1">
    <source>
        <dbReference type="SAM" id="MobiDB-lite"/>
    </source>
</evidence>
<feature type="compositionally biased region" description="Acidic residues" evidence="1">
    <location>
        <begin position="355"/>
        <end position="366"/>
    </location>
</feature>
<organism evidence="2 3">
    <name type="scientific">Mesorhabditis spiculigera</name>
    <dbReference type="NCBI Taxonomy" id="96644"/>
    <lineage>
        <taxon>Eukaryota</taxon>
        <taxon>Metazoa</taxon>
        <taxon>Ecdysozoa</taxon>
        <taxon>Nematoda</taxon>
        <taxon>Chromadorea</taxon>
        <taxon>Rhabditida</taxon>
        <taxon>Rhabditina</taxon>
        <taxon>Rhabditomorpha</taxon>
        <taxon>Rhabditoidea</taxon>
        <taxon>Rhabditidae</taxon>
        <taxon>Mesorhabditinae</taxon>
        <taxon>Mesorhabditis</taxon>
    </lineage>
</organism>
<feature type="region of interest" description="Disordered" evidence="1">
    <location>
        <begin position="353"/>
        <end position="376"/>
    </location>
</feature>
<name>A0AA36CXH2_9BILA</name>
<evidence type="ECO:0000313" key="3">
    <source>
        <dbReference type="Proteomes" id="UP001177023"/>
    </source>
</evidence>
<feature type="compositionally biased region" description="Basic and acidic residues" evidence="1">
    <location>
        <begin position="367"/>
        <end position="376"/>
    </location>
</feature>
<evidence type="ECO:0000313" key="2">
    <source>
        <dbReference type="EMBL" id="CAJ0576203.1"/>
    </source>
</evidence>
<dbReference type="AlphaFoldDB" id="A0AA36CXH2"/>